<reference evidence="1 2" key="1">
    <citation type="journal article" date="2021" name="bioRxiv">
        <title>Chromosome-scale and haplotype-resolved genome assembly of a tetraploid potato cultivar.</title>
        <authorList>
            <person name="Sun H."/>
            <person name="Jiao W.-B."/>
            <person name="Krause K."/>
            <person name="Campoy J.A."/>
            <person name="Goel M."/>
            <person name="Folz-Donahue K."/>
            <person name="Kukat C."/>
            <person name="Huettel B."/>
            <person name="Schneeberger K."/>
        </authorList>
    </citation>
    <scope>NUCLEOTIDE SEQUENCE [LARGE SCALE GENOMIC DNA]</scope>
    <source>
        <strain evidence="1">SolTubOtavaFocal</strain>
        <tissue evidence="1">Leaves</tissue>
    </source>
</reference>
<evidence type="ECO:0000313" key="2">
    <source>
        <dbReference type="Proteomes" id="UP000826656"/>
    </source>
</evidence>
<keyword evidence="2" id="KW-1185">Reference proteome</keyword>
<dbReference type="Proteomes" id="UP000826656">
    <property type="component" value="Unassembled WGS sequence"/>
</dbReference>
<comment type="caution">
    <text evidence="1">The sequence shown here is derived from an EMBL/GenBank/DDBJ whole genome shotgun (WGS) entry which is preliminary data.</text>
</comment>
<dbReference type="EMBL" id="JAIVGD010000013">
    <property type="protein sequence ID" value="KAH0761343.1"/>
    <property type="molecule type" value="Genomic_DNA"/>
</dbReference>
<dbReference type="PANTHER" id="PTHR33710">
    <property type="entry name" value="BNAC02G09200D PROTEIN"/>
    <property type="match status" value="1"/>
</dbReference>
<organism evidence="1 2">
    <name type="scientific">Solanum tuberosum</name>
    <name type="common">Potato</name>
    <dbReference type="NCBI Taxonomy" id="4113"/>
    <lineage>
        <taxon>Eukaryota</taxon>
        <taxon>Viridiplantae</taxon>
        <taxon>Streptophyta</taxon>
        <taxon>Embryophyta</taxon>
        <taxon>Tracheophyta</taxon>
        <taxon>Spermatophyta</taxon>
        <taxon>Magnoliopsida</taxon>
        <taxon>eudicotyledons</taxon>
        <taxon>Gunneridae</taxon>
        <taxon>Pentapetalae</taxon>
        <taxon>asterids</taxon>
        <taxon>lamiids</taxon>
        <taxon>Solanales</taxon>
        <taxon>Solanaceae</taxon>
        <taxon>Solanoideae</taxon>
        <taxon>Solaneae</taxon>
        <taxon>Solanum</taxon>
    </lineage>
</organism>
<sequence length="346" mass="40625">MEPFQGPYELELYKIKLGTTKAYSNCSDKIWVFLEEDWDGEVIKDCTQQITMRLRRDKLQVLIIAVYGRCDAMEMMELWEEFEDIAETNQSLWMVGGDFNVITKEEEKQGGLVFTQAEAIHFNQCINNCALIEMKYMGSKFTWWNGSIEDDCIFKRLDRVMCNQELLDTFPSSEIHHLVRRGSDHAPLHVVCNSEEEINIKPFKFLNFWSKHPNFTKVVEDNWKIDFMGSPFVEFQVKMKKVKGALAKWSKETFGNIFQQIATLEDAIRVKEIQLELNPSAENRATLNKGEVELKKYLYLEGEFWKQKVGMRWFKDGDRKSKEEEGDYRLQKFKQIKGTGLPLQII</sequence>
<name>A0ABQ7VB74_SOLTU</name>
<dbReference type="SUPFAM" id="SSF56219">
    <property type="entry name" value="DNase I-like"/>
    <property type="match status" value="1"/>
</dbReference>
<protein>
    <recommendedName>
        <fullName evidence="3">Non-LTR retroelement reverse transcriptase</fullName>
    </recommendedName>
</protein>
<dbReference type="Gene3D" id="3.60.10.10">
    <property type="entry name" value="Endonuclease/exonuclease/phosphatase"/>
    <property type="match status" value="1"/>
</dbReference>
<evidence type="ECO:0008006" key="3">
    <source>
        <dbReference type="Google" id="ProtNLM"/>
    </source>
</evidence>
<proteinExistence type="predicted"/>
<dbReference type="InterPro" id="IPR036691">
    <property type="entry name" value="Endo/exonu/phosph_ase_sf"/>
</dbReference>
<accession>A0ABQ7VB74</accession>
<dbReference type="PANTHER" id="PTHR33710:SF79">
    <property type="entry name" value="OS06G0205337 PROTEIN"/>
    <property type="match status" value="1"/>
</dbReference>
<evidence type="ECO:0000313" key="1">
    <source>
        <dbReference type="EMBL" id="KAH0761343.1"/>
    </source>
</evidence>
<gene>
    <name evidence="1" type="ORF">KY290_017416</name>
</gene>